<name>A0A3S3NTL9_9MAGN</name>
<dbReference type="Proteomes" id="UP000283530">
    <property type="component" value="Unassembled WGS sequence"/>
</dbReference>
<evidence type="ECO:0000256" key="1">
    <source>
        <dbReference type="SAM" id="MobiDB-lite"/>
    </source>
</evidence>
<evidence type="ECO:0000313" key="2">
    <source>
        <dbReference type="EMBL" id="RWR94086.1"/>
    </source>
</evidence>
<reference evidence="2 3" key="1">
    <citation type="journal article" date="2019" name="Nat. Plants">
        <title>Stout camphor tree genome fills gaps in understanding of flowering plant genome evolution.</title>
        <authorList>
            <person name="Chaw S.M."/>
            <person name="Liu Y.C."/>
            <person name="Wu Y.W."/>
            <person name="Wang H.Y."/>
            <person name="Lin C.I."/>
            <person name="Wu C.S."/>
            <person name="Ke H.M."/>
            <person name="Chang L.Y."/>
            <person name="Hsu C.Y."/>
            <person name="Yang H.T."/>
            <person name="Sudianto E."/>
            <person name="Hsu M.H."/>
            <person name="Wu K.P."/>
            <person name="Wang L.N."/>
            <person name="Leebens-Mack J.H."/>
            <person name="Tsai I.J."/>
        </authorList>
    </citation>
    <scope>NUCLEOTIDE SEQUENCE [LARGE SCALE GENOMIC DNA]</scope>
    <source>
        <strain evidence="3">cv. Chaw 1501</strain>
        <tissue evidence="2">Young leaves</tissue>
    </source>
</reference>
<dbReference type="EMBL" id="QPKB01000010">
    <property type="protein sequence ID" value="RWR94086.1"/>
    <property type="molecule type" value="Genomic_DNA"/>
</dbReference>
<dbReference type="GO" id="GO:0030674">
    <property type="term" value="F:protein-macromolecule adaptor activity"/>
    <property type="evidence" value="ECO:0007669"/>
    <property type="project" value="TreeGrafter"/>
</dbReference>
<dbReference type="PANTHER" id="PTHR36722:SF1">
    <property type="entry name" value="TYPE 2 DNA TOPOISOMERASE 6 SUBUNIT B-LIKE"/>
    <property type="match status" value="1"/>
</dbReference>
<comment type="caution">
    <text evidence="2">The sequence shown here is derived from an EMBL/GenBank/DDBJ whole genome shotgun (WGS) entry which is preliminary data.</text>
</comment>
<dbReference type="GO" id="GO:0016853">
    <property type="term" value="F:isomerase activity"/>
    <property type="evidence" value="ECO:0007669"/>
    <property type="project" value="UniProtKB-KW"/>
</dbReference>
<proteinExistence type="predicted"/>
<gene>
    <name evidence="2" type="ORF">CKAN_02336600</name>
</gene>
<accession>A0A3S3NTL9</accession>
<sequence length="504" mass="55904">MAISSARKLCQNLIALAIQRCRISNNLCRLSILLKSPPEFNPPLLRVSISDTGAGSSLAEFKCMNCTSTQVSAETWDGVLSITTTSICDNEIHHYSLSFKETIATRRLSRLPTTPKNGRKFRQVGSEVSFTTQENIDDFVVWITQLCQKISILKIPMVAIELLVEQMNGPGSRCDHLLLAKDGILLPLSMPSIERLASGLEDYVLKHGNAVDKECQECFSSREQLKVGRGVACSGQSVKTTVQMAEAVIVITEVPESSNFSCLRACSKMTEVLYFQDFSPCSIPQLSLNALASIDWQSYGLTLISNAEDEDGCTILEWENLSPFTCIHIVLHSYHKEYPPSIIMKTNNVQNNLRTIGILKNQPVLTPQMHRRTQCDRNLVKKAVKIALDDLKAKYTGLFLSSHALKIRGYAPDLSRAIAGLILSSNDKDFQGECASLLGLQPVDINGEGIVDSCIKEKIIGVIEMNDIKPKYVKEYAPHLFEDNSIQKEESQDAEDEGEDILDL</sequence>
<feature type="compositionally biased region" description="Acidic residues" evidence="1">
    <location>
        <begin position="492"/>
        <end position="504"/>
    </location>
</feature>
<feature type="region of interest" description="Disordered" evidence="1">
    <location>
        <begin position="484"/>
        <end position="504"/>
    </location>
</feature>
<protein>
    <submittedName>
        <fullName evidence="2">Type 2 DNA topoisomerase 6 subunit B-like protein isoform X1</fullName>
    </submittedName>
</protein>
<dbReference type="PANTHER" id="PTHR36722">
    <property type="entry name" value="TYPE 2 DNA TOPOISOMERASE 6 SUBUNIT B-LIKE"/>
    <property type="match status" value="1"/>
</dbReference>
<keyword evidence="2" id="KW-0413">Isomerase</keyword>
<dbReference type="OrthoDB" id="1918529at2759"/>
<dbReference type="AlphaFoldDB" id="A0A3S3NTL9"/>
<dbReference type="GO" id="GO:0042138">
    <property type="term" value="P:meiotic DNA double-strand break formation"/>
    <property type="evidence" value="ECO:0007669"/>
    <property type="project" value="InterPro"/>
</dbReference>
<keyword evidence="3" id="KW-1185">Reference proteome</keyword>
<dbReference type="STRING" id="337451.A0A3S3NTL9"/>
<evidence type="ECO:0000313" key="3">
    <source>
        <dbReference type="Proteomes" id="UP000283530"/>
    </source>
</evidence>
<dbReference type="GO" id="GO:0007131">
    <property type="term" value="P:reciprocal meiotic recombination"/>
    <property type="evidence" value="ECO:0007669"/>
    <property type="project" value="TreeGrafter"/>
</dbReference>
<organism evidence="2 3">
    <name type="scientific">Cinnamomum micranthum f. kanehirae</name>
    <dbReference type="NCBI Taxonomy" id="337451"/>
    <lineage>
        <taxon>Eukaryota</taxon>
        <taxon>Viridiplantae</taxon>
        <taxon>Streptophyta</taxon>
        <taxon>Embryophyta</taxon>
        <taxon>Tracheophyta</taxon>
        <taxon>Spermatophyta</taxon>
        <taxon>Magnoliopsida</taxon>
        <taxon>Magnoliidae</taxon>
        <taxon>Laurales</taxon>
        <taxon>Lauraceae</taxon>
        <taxon>Cinnamomum</taxon>
    </lineage>
</organism>
<dbReference type="GO" id="GO:0000793">
    <property type="term" value="C:condensed chromosome"/>
    <property type="evidence" value="ECO:0007669"/>
    <property type="project" value="TreeGrafter"/>
</dbReference>
<dbReference type="InterPro" id="IPR034566">
    <property type="entry name" value="MTOPVIB_plant"/>
</dbReference>